<protein>
    <submittedName>
        <fullName evidence="2">Uncharacterized protein</fullName>
    </submittedName>
</protein>
<keyword evidence="3" id="KW-1185">Reference proteome</keyword>
<dbReference type="GO" id="GO:0000776">
    <property type="term" value="C:kinetochore"/>
    <property type="evidence" value="ECO:0007669"/>
    <property type="project" value="InterPro"/>
</dbReference>
<reference evidence="2 3" key="1">
    <citation type="journal article" date="2015" name="Genome Biol. Evol.">
        <title>Phylogenomic analyses indicate that early fungi evolved digesting cell walls of algal ancestors of land plants.</title>
        <authorList>
            <person name="Chang Y."/>
            <person name="Wang S."/>
            <person name="Sekimoto S."/>
            <person name="Aerts A.L."/>
            <person name="Choi C."/>
            <person name="Clum A."/>
            <person name="LaButti K.M."/>
            <person name="Lindquist E.A."/>
            <person name="Yee Ngan C."/>
            <person name="Ohm R.A."/>
            <person name="Salamov A.A."/>
            <person name="Grigoriev I.V."/>
            <person name="Spatafora J.W."/>
            <person name="Berbee M.L."/>
        </authorList>
    </citation>
    <scope>NUCLEOTIDE SEQUENCE [LARGE SCALE GENOMIC DNA]</scope>
    <source>
        <strain evidence="2 3">NRRL 28638</strain>
    </source>
</reference>
<evidence type="ECO:0000313" key="3">
    <source>
        <dbReference type="Proteomes" id="UP000070444"/>
    </source>
</evidence>
<name>A0A137P3F7_CONC2</name>
<evidence type="ECO:0000256" key="1">
    <source>
        <dbReference type="SAM" id="Coils"/>
    </source>
</evidence>
<feature type="coiled-coil region" evidence="1">
    <location>
        <begin position="73"/>
        <end position="107"/>
    </location>
</feature>
<keyword evidence="1" id="KW-0175">Coiled coil</keyword>
<organism evidence="2 3">
    <name type="scientific">Conidiobolus coronatus (strain ATCC 28846 / CBS 209.66 / NRRL 28638)</name>
    <name type="common">Delacroixia coronata</name>
    <dbReference type="NCBI Taxonomy" id="796925"/>
    <lineage>
        <taxon>Eukaryota</taxon>
        <taxon>Fungi</taxon>
        <taxon>Fungi incertae sedis</taxon>
        <taxon>Zoopagomycota</taxon>
        <taxon>Entomophthoromycotina</taxon>
        <taxon>Entomophthoromycetes</taxon>
        <taxon>Entomophthorales</taxon>
        <taxon>Ancylistaceae</taxon>
        <taxon>Conidiobolus</taxon>
    </lineage>
</organism>
<sequence>MGNEIPKLQLHTQFDFEYIKSNLTTKLNQIFDQFLHPLLSKPTQISDKLLNKKQIKIVKLLTEKCFDHVLEQAKKLESLDHDLLAEVQELMDENDELTLEVTRLRHQYPQAYSKLFNNQSLSTLNLFGINLAGEGALLEDFDNTYNDFGEVKEISEQELDIITKIFDKLNPLTNELKELVAKSEQIQKVVNSEYLKRNPKSSRSSRRTRRFEELEKASYSEVVDNSNNAEIGSVDELMFDEAKLKKVKLFRVKFGEVANVPTSD</sequence>
<dbReference type="Proteomes" id="UP000070444">
    <property type="component" value="Unassembled WGS sequence"/>
</dbReference>
<evidence type="ECO:0000313" key="2">
    <source>
        <dbReference type="EMBL" id="KXN69444.1"/>
    </source>
</evidence>
<accession>A0A137P3F7</accession>
<gene>
    <name evidence="2" type="ORF">CONCODRAFT_71460</name>
</gene>
<dbReference type="Pfam" id="PF08641">
    <property type="entry name" value="Mis14"/>
    <property type="match status" value="1"/>
</dbReference>
<dbReference type="AlphaFoldDB" id="A0A137P3F7"/>
<dbReference type="EMBL" id="KQ964534">
    <property type="protein sequence ID" value="KXN69444.1"/>
    <property type="molecule type" value="Genomic_DNA"/>
</dbReference>
<dbReference type="InterPro" id="IPR013950">
    <property type="entry name" value="Mis14/Nsl1"/>
</dbReference>
<proteinExistence type="predicted"/>
<dbReference type="GO" id="GO:0000070">
    <property type="term" value="P:mitotic sister chromatid segregation"/>
    <property type="evidence" value="ECO:0007669"/>
    <property type="project" value="InterPro"/>
</dbReference>